<dbReference type="PANTHER" id="PTHR47235">
    <property type="entry name" value="BLR6548 PROTEIN"/>
    <property type="match status" value="1"/>
</dbReference>
<accession>A0ABX1MMJ1</accession>
<dbReference type="InterPro" id="IPR028082">
    <property type="entry name" value="Peripla_BP_I"/>
</dbReference>
<dbReference type="SUPFAM" id="SSF53822">
    <property type="entry name" value="Periplasmic binding protein-like I"/>
    <property type="match status" value="1"/>
</dbReference>
<dbReference type="CDD" id="cd06343">
    <property type="entry name" value="PBP1_ABC_ligand_binding-like"/>
    <property type="match status" value="1"/>
</dbReference>
<keyword evidence="8" id="KW-1185">Reference proteome</keyword>
<feature type="signal peptide" evidence="5">
    <location>
        <begin position="1"/>
        <end position="21"/>
    </location>
</feature>
<proteinExistence type="inferred from homology"/>
<gene>
    <name evidence="7" type="ORF">GPA26_11850</name>
</gene>
<dbReference type="RefSeq" id="WP_169206545.1">
    <property type="nucleotide sequence ID" value="NZ_CP059560.1"/>
</dbReference>
<comment type="similarity">
    <text evidence="1">Belongs to the leucine-binding protein family.</text>
</comment>
<keyword evidence="4" id="KW-0029">Amino-acid transport</keyword>
<feature type="domain" description="Leucine-binding protein" evidence="6">
    <location>
        <begin position="30"/>
        <end position="376"/>
    </location>
</feature>
<evidence type="ECO:0000259" key="6">
    <source>
        <dbReference type="Pfam" id="PF13458"/>
    </source>
</evidence>
<dbReference type="PANTHER" id="PTHR47235:SF1">
    <property type="entry name" value="BLR6548 PROTEIN"/>
    <property type="match status" value="1"/>
</dbReference>
<dbReference type="InterPro" id="IPR028081">
    <property type="entry name" value="Leu-bd"/>
</dbReference>
<dbReference type="PRINTS" id="PR00337">
    <property type="entry name" value="LEUILEVALBP"/>
</dbReference>
<keyword evidence="2" id="KW-0813">Transport</keyword>
<reference evidence="7 8" key="1">
    <citation type="submission" date="2019-12" db="EMBL/GenBank/DDBJ databases">
        <title>Comparative genomics gives insights into the taxonomy of the Azoarcus-Aromatoleum group and reveals separate origins of nif in the plant-associated Azoarcus and non-plant-associated Aromatoleum sub-groups.</title>
        <authorList>
            <person name="Lafos M."/>
            <person name="Maluk M."/>
            <person name="Batista M."/>
            <person name="Junghare M."/>
            <person name="Carmona M."/>
            <person name="Faoro H."/>
            <person name="Cruz L.M."/>
            <person name="Battistoni F."/>
            <person name="De Souza E."/>
            <person name="Pedrosa F."/>
            <person name="Chen W.-M."/>
            <person name="Poole P.S."/>
            <person name="Dixon R.A."/>
            <person name="James E.K."/>
        </authorList>
    </citation>
    <scope>NUCLEOTIDE SEQUENCE [LARGE SCALE GENOMIC DNA]</scope>
    <source>
        <strain evidence="7 8">ToN1</strain>
    </source>
</reference>
<evidence type="ECO:0000256" key="4">
    <source>
        <dbReference type="ARBA" id="ARBA00022970"/>
    </source>
</evidence>
<dbReference type="EMBL" id="WTVR01000020">
    <property type="protein sequence ID" value="NMF89167.1"/>
    <property type="molecule type" value="Genomic_DNA"/>
</dbReference>
<evidence type="ECO:0000256" key="1">
    <source>
        <dbReference type="ARBA" id="ARBA00010062"/>
    </source>
</evidence>
<dbReference type="Proteomes" id="UP000652074">
    <property type="component" value="Unassembled WGS sequence"/>
</dbReference>
<dbReference type="Gene3D" id="3.40.50.2300">
    <property type="match status" value="2"/>
</dbReference>
<comment type="caution">
    <text evidence="7">The sequence shown here is derived from an EMBL/GenBank/DDBJ whole genome shotgun (WGS) entry which is preliminary data.</text>
</comment>
<evidence type="ECO:0000313" key="7">
    <source>
        <dbReference type="EMBL" id="NMF89167.1"/>
    </source>
</evidence>
<organism evidence="7 8">
    <name type="scientific">Aromatoleum petrolei</name>
    <dbReference type="NCBI Taxonomy" id="76116"/>
    <lineage>
        <taxon>Bacteria</taxon>
        <taxon>Pseudomonadati</taxon>
        <taxon>Pseudomonadota</taxon>
        <taxon>Betaproteobacteria</taxon>
        <taxon>Rhodocyclales</taxon>
        <taxon>Rhodocyclaceae</taxon>
        <taxon>Aromatoleum</taxon>
    </lineage>
</organism>
<sequence length="386" mass="42286">MNLIHRVFVVLGIAFASAAAAQAPGVTESEIVIGSIQDLSGPIALLGAPVRDGMQMRFDDANAAGGVHGRKLRLVVEDAGYDPKKGVLAARKLVQRDKVFAFLANLGTPVVMATMPLIVDAGRPHLFPFSPHESTYSPRHPLKFQVFAPYQDYMDAATRHMVQTHGYERTCLLYQDDDYGLEVMKGVEAGLAKLQQPLVEKTSYKRGATDFSSQVARLRGAGCDFVVLATVVRETVAAVSEARRTGWNVDMLVTASGYSAQTHELGGKAVEGLYGVTVLPHPYEAGANGQLADWIRRYRERFGATPNVWSAMGYTVADLFVKAADKAGRDLTVEGFTAALETLHTPRDFFGGPEYRFSRDDHLGNRHGRIAQIRDGRWTILTDYLK</sequence>
<evidence type="ECO:0000256" key="3">
    <source>
        <dbReference type="ARBA" id="ARBA00022729"/>
    </source>
</evidence>
<keyword evidence="3 5" id="KW-0732">Signal</keyword>
<feature type="chain" id="PRO_5046246520" evidence="5">
    <location>
        <begin position="22"/>
        <end position="386"/>
    </location>
</feature>
<dbReference type="InterPro" id="IPR000709">
    <property type="entry name" value="Leu_Ile_Val-bd"/>
</dbReference>
<protein>
    <submittedName>
        <fullName evidence="7">ABC transporter substrate-binding protein</fullName>
    </submittedName>
</protein>
<evidence type="ECO:0000256" key="5">
    <source>
        <dbReference type="SAM" id="SignalP"/>
    </source>
</evidence>
<name>A0ABX1MMJ1_9RHOO</name>
<dbReference type="Pfam" id="PF13458">
    <property type="entry name" value="Peripla_BP_6"/>
    <property type="match status" value="1"/>
</dbReference>
<evidence type="ECO:0000313" key="8">
    <source>
        <dbReference type="Proteomes" id="UP000652074"/>
    </source>
</evidence>
<evidence type="ECO:0000256" key="2">
    <source>
        <dbReference type="ARBA" id="ARBA00022448"/>
    </source>
</evidence>